<keyword evidence="8" id="KW-1133">Transmembrane helix</keyword>
<dbReference type="GO" id="GO:0005506">
    <property type="term" value="F:iron ion binding"/>
    <property type="evidence" value="ECO:0007669"/>
    <property type="project" value="InterPro"/>
</dbReference>
<feature type="transmembrane region" description="Helical" evidence="8">
    <location>
        <begin position="25"/>
        <end position="48"/>
    </location>
</feature>
<dbReference type="PRINTS" id="PR00385">
    <property type="entry name" value="P450"/>
</dbReference>
<reference evidence="9" key="1">
    <citation type="submission" date="2021-03" db="EMBL/GenBank/DDBJ databases">
        <title>Revisited historic fungal species revealed as producer of novel bioactive compounds through whole genome sequencing and comparative genomics.</title>
        <authorList>
            <person name="Vignolle G.A."/>
            <person name="Hochenegger N."/>
            <person name="Mach R.L."/>
            <person name="Mach-Aigner A.R."/>
            <person name="Javad Rahimi M."/>
            <person name="Salim K.A."/>
            <person name="Chan C.M."/>
            <person name="Lim L.B.L."/>
            <person name="Cai F."/>
            <person name="Druzhinina I.S."/>
            <person name="U'Ren J.M."/>
            <person name="Derntl C."/>
        </authorList>
    </citation>
    <scope>NUCLEOTIDE SEQUENCE</scope>
    <source>
        <strain evidence="9">TUCIM 5799</strain>
    </source>
</reference>
<evidence type="ECO:0000313" key="10">
    <source>
        <dbReference type="Proteomes" id="UP000829685"/>
    </source>
</evidence>
<dbReference type="Pfam" id="PF00067">
    <property type="entry name" value="p450"/>
    <property type="match status" value="1"/>
</dbReference>
<evidence type="ECO:0000256" key="3">
    <source>
        <dbReference type="ARBA" id="ARBA00022617"/>
    </source>
</evidence>
<comment type="cofactor">
    <cofactor evidence="1 7">
        <name>heme</name>
        <dbReference type="ChEBI" id="CHEBI:30413"/>
    </cofactor>
</comment>
<dbReference type="GO" id="GO:0008395">
    <property type="term" value="F:steroid hydroxylase activity"/>
    <property type="evidence" value="ECO:0007669"/>
    <property type="project" value="TreeGrafter"/>
</dbReference>
<keyword evidence="8" id="KW-0812">Transmembrane</keyword>
<feature type="transmembrane region" description="Helical" evidence="8">
    <location>
        <begin position="69"/>
        <end position="89"/>
    </location>
</feature>
<keyword evidence="6" id="KW-0560">Oxidoreductase</keyword>
<evidence type="ECO:0000256" key="1">
    <source>
        <dbReference type="ARBA" id="ARBA00001971"/>
    </source>
</evidence>
<dbReference type="PRINTS" id="PR00465">
    <property type="entry name" value="EP450IV"/>
</dbReference>
<dbReference type="AlphaFoldDB" id="A0A9Q0ATT8"/>
<evidence type="ECO:0000256" key="2">
    <source>
        <dbReference type="ARBA" id="ARBA00010617"/>
    </source>
</evidence>
<feature type="binding site" description="axial binding residue" evidence="7">
    <location>
        <position position="520"/>
    </location>
    <ligand>
        <name>heme</name>
        <dbReference type="ChEBI" id="CHEBI:30413"/>
    </ligand>
    <ligandPart>
        <name>Fe</name>
        <dbReference type="ChEBI" id="CHEBI:18248"/>
    </ligandPart>
</feature>
<evidence type="ECO:0000256" key="4">
    <source>
        <dbReference type="ARBA" id="ARBA00022723"/>
    </source>
</evidence>
<comment type="caution">
    <text evidence="9">The sequence shown here is derived from an EMBL/GenBank/DDBJ whole genome shotgun (WGS) entry which is preliminary data.</text>
</comment>
<organism evidence="9 10">
    <name type="scientific">Neoarthrinium moseri</name>
    <dbReference type="NCBI Taxonomy" id="1658444"/>
    <lineage>
        <taxon>Eukaryota</taxon>
        <taxon>Fungi</taxon>
        <taxon>Dikarya</taxon>
        <taxon>Ascomycota</taxon>
        <taxon>Pezizomycotina</taxon>
        <taxon>Sordariomycetes</taxon>
        <taxon>Xylariomycetidae</taxon>
        <taxon>Amphisphaeriales</taxon>
        <taxon>Apiosporaceae</taxon>
        <taxon>Neoarthrinium</taxon>
    </lineage>
</organism>
<evidence type="ECO:0000313" key="9">
    <source>
        <dbReference type="EMBL" id="KAI1878967.1"/>
    </source>
</evidence>
<evidence type="ECO:0000256" key="7">
    <source>
        <dbReference type="PIRSR" id="PIRSR602403-1"/>
    </source>
</evidence>
<keyword evidence="6" id="KW-0503">Monooxygenase</keyword>
<dbReference type="InterPro" id="IPR002403">
    <property type="entry name" value="Cyt_P450_E_grp-IV"/>
</dbReference>
<dbReference type="InterPro" id="IPR050529">
    <property type="entry name" value="CYP450_sterol_14alpha_dmase"/>
</dbReference>
<dbReference type="InterPro" id="IPR001128">
    <property type="entry name" value="Cyt_P450"/>
</dbReference>
<accession>A0A9Q0ATT8</accession>
<dbReference type="InterPro" id="IPR036396">
    <property type="entry name" value="Cyt_P450_sf"/>
</dbReference>
<sequence length="584" mass="66167">MNYGASISGIVQQNYWITDGKLNEIMIIDLLVTNPGTFCFLLVVVLWLRYAAALNNFKAYEKQRGAQGIPLAFPYVFPLLGNLPLPYLWRPKAFILNRNFFQRAHPVLVKILTREFYIIRGQENVKALFRSSAACSSIPLSKFAVGHAFGLPAKALSLYDKDDSGGGHVPHPNSTVESRNRIDYHVHQSLVRFLEGKGLWPFWNRFSVNITGQLHDWRNRLGSNWVYCDDLMKLVGSETTVSIFNALCGPYLLKLNPRFLEDYFEFDRNLHTYLQGVPWYLAPKAYAVRKRVLNAVQVWQQHARDNCNDSAVGADSDDPYWGSSFFRERQKIFLDMDGFDYSAIASHDFGAIWAVTNSVTAASWAVYEIFRDPELLARVRAEVDACVLESADGCIRFDIGRLLQLPVLQAVYAETLRLRMHVYIIRMPDRVDMNIRGWIIPKQKFIVTPTTVAHMDSEVWNTGLDNEHPVDQFWAGRFLKYPPISNDGKIGSPDPASSATFSKKEYEGSWIPYGGGPRVCPGRHFAKRQILLTTALMVSLFDCEILGEGKIVQEDSTLSGFGGGMARPAGKVPMRIRRRDRGGM</sequence>
<dbReference type="EMBL" id="JAFIMR010000005">
    <property type="protein sequence ID" value="KAI1878967.1"/>
    <property type="molecule type" value="Genomic_DNA"/>
</dbReference>
<keyword evidence="8" id="KW-0472">Membrane</keyword>
<dbReference type="PANTHER" id="PTHR24304">
    <property type="entry name" value="CYTOCHROME P450 FAMILY 7"/>
    <property type="match status" value="1"/>
</dbReference>
<keyword evidence="3 7" id="KW-0349">Heme</keyword>
<keyword evidence="10" id="KW-1185">Reference proteome</keyword>
<evidence type="ECO:0000256" key="8">
    <source>
        <dbReference type="SAM" id="Phobius"/>
    </source>
</evidence>
<evidence type="ECO:0000256" key="6">
    <source>
        <dbReference type="ARBA" id="ARBA00023033"/>
    </source>
</evidence>
<dbReference type="GO" id="GO:0016705">
    <property type="term" value="F:oxidoreductase activity, acting on paired donors, with incorporation or reduction of molecular oxygen"/>
    <property type="evidence" value="ECO:0007669"/>
    <property type="project" value="InterPro"/>
</dbReference>
<dbReference type="GO" id="GO:0020037">
    <property type="term" value="F:heme binding"/>
    <property type="evidence" value="ECO:0007669"/>
    <property type="project" value="InterPro"/>
</dbReference>
<keyword evidence="4 7" id="KW-0479">Metal-binding</keyword>
<dbReference type="CDD" id="cd11040">
    <property type="entry name" value="CYP7_CYP8-like"/>
    <property type="match status" value="1"/>
</dbReference>
<name>A0A9Q0ATT8_9PEZI</name>
<keyword evidence="5 7" id="KW-0408">Iron</keyword>
<protein>
    <recommendedName>
        <fullName evidence="11">Cytochrome P450</fullName>
    </recommendedName>
</protein>
<evidence type="ECO:0000256" key="5">
    <source>
        <dbReference type="ARBA" id="ARBA00023004"/>
    </source>
</evidence>
<comment type="similarity">
    <text evidence="2">Belongs to the cytochrome P450 family.</text>
</comment>
<proteinExistence type="inferred from homology"/>
<evidence type="ECO:0008006" key="11">
    <source>
        <dbReference type="Google" id="ProtNLM"/>
    </source>
</evidence>
<dbReference type="PANTHER" id="PTHR24304:SF2">
    <property type="entry name" value="24-HYDROXYCHOLESTEROL 7-ALPHA-HYDROXYLASE"/>
    <property type="match status" value="1"/>
</dbReference>
<dbReference type="Gene3D" id="1.10.630.10">
    <property type="entry name" value="Cytochrome P450"/>
    <property type="match status" value="1"/>
</dbReference>
<dbReference type="SUPFAM" id="SSF48264">
    <property type="entry name" value="Cytochrome P450"/>
    <property type="match status" value="1"/>
</dbReference>
<dbReference type="Proteomes" id="UP000829685">
    <property type="component" value="Unassembled WGS sequence"/>
</dbReference>
<gene>
    <name evidence="9" type="ORF">JX265_003144</name>
</gene>